<dbReference type="EMBL" id="HBIH01025464">
    <property type="protein sequence ID" value="CAE0329564.1"/>
    <property type="molecule type" value="Transcribed_RNA"/>
</dbReference>
<comment type="function">
    <text evidence="5">Adds a myristoyl group to the N-terminal glycine residue of certain cellular proteins.</text>
</comment>
<sequence length="289" mass="33472">MATIIGCPRKIVICGKTVKIMEVNFLAVHKKLREKRLAQKMIEEMMRRKRLHGFPQAYYTSGHTMPTPFATSLYLNRFINCKKLVEIKYTNKPHDMPMKNFEKRYRLPDKQGTGLVGVIRPMLKKDLTAVLKLYHAQMAKTQIYYKMSQEEIAHFLLPKDDVVWTYVVEGEVDGKSAVTDFFSMYRLSQTCTSKAELGHNYDDMHSGCMFYYGLSANSLKSLMKEALWKAKEELSCDAFTVMTIMENKREMFLEDLGFLPGDGALHWYFVNWSLGDKKIESHDIGTILI</sequence>
<feature type="domain" description="Glycylpeptide N-tetradecanoyltransferase C-terminal" evidence="8">
    <location>
        <begin position="86"/>
        <end position="281"/>
    </location>
</feature>
<evidence type="ECO:0000256" key="5">
    <source>
        <dbReference type="RuleBase" id="RU000586"/>
    </source>
</evidence>
<evidence type="ECO:0000256" key="6">
    <source>
        <dbReference type="RuleBase" id="RU004178"/>
    </source>
</evidence>
<dbReference type="InterPro" id="IPR022676">
    <property type="entry name" value="NMT_N"/>
</dbReference>
<dbReference type="InterPro" id="IPR016181">
    <property type="entry name" value="Acyl_CoA_acyltransferase"/>
</dbReference>
<comment type="similarity">
    <text evidence="1 6">Belongs to the NMT family.</text>
</comment>
<evidence type="ECO:0000256" key="3">
    <source>
        <dbReference type="ARBA" id="ARBA00022679"/>
    </source>
</evidence>
<comment type="catalytic activity">
    <reaction evidence="5">
        <text>N-terminal glycyl-[protein] + tetradecanoyl-CoA = N-tetradecanoylglycyl-[protein] + CoA + H(+)</text>
        <dbReference type="Rhea" id="RHEA:15521"/>
        <dbReference type="Rhea" id="RHEA-COMP:12666"/>
        <dbReference type="Rhea" id="RHEA-COMP:12667"/>
        <dbReference type="ChEBI" id="CHEBI:15378"/>
        <dbReference type="ChEBI" id="CHEBI:57287"/>
        <dbReference type="ChEBI" id="CHEBI:57385"/>
        <dbReference type="ChEBI" id="CHEBI:64723"/>
        <dbReference type="ChEBI" id="CHEBI:133050"/>
        <dbReference type="EC" id="2.3.1.97"/>
    </reaction>
</comment>
<evidence type="ECO:0000259" key="7">
    <source>
        <dbReference type="Pfam" id="PF01233"/>
    </source>
</evidence>
<evidence type="ECO:0000256" key="2">
    <source>
        <dbReference type="ARBA" id="ARBA00012923"/>
    </source>
</evidence>
<keyword evidence="4 5" id="KW-0012">Acyltransferase</keyword>
<dbReference type="Gene3D" id="3.40.630.170">
    <property type="match status" value="1"/>
</dbReference>
<organism evidence="9">
    <name type="scientific">Strombidium inclinatum</name>
    <dbReference type="NCBI Taxonomy" id="197538"/>
    <lineage>
        <taxon>Eukaryota</taxon>
        <taxon>Sar</taxon>
        <taxon>Alveolata</taxon>
        <taxon>Ciliophora</taxon>
        <taxon>Intramacronucleata</taxon>
        <taxon>Spirotrichea</taxon>
        <taxon>Oligotrichia</taxon>
        <taxon>Strombidiidae</taxon>
        <taxon>Strombidium</taxon>
    </lineage>
</organism>
<keyword evidence="3 5" id="KW-0808">Transferase</keyword>
<dbReference type="PANTHER" id="PTHR11377">
    <property type="entry name" value="N-MYRISTOYL TRANSFERASE"/>
    <property type="match status" value="1"/>
</dbReference>
<dbReference type="Pfam" id="PF01233">
    <property type="entry name" value="NMT"/>
    <property type="match status" value="1"/>
</dbReference>
<dbReference type="PANTHER" id="PTHR11377:SF5">
    <property type="entry name" value="GLYCYLPEPTIDE N-TETRADECANOYLTRANSFERASE"/>
    <property type="match status" value="1"/>
</dbReference>
<dbReference type="Pfam" id="PF02799">
    <property type="entry name" value="NMT_C"/>
    <property type="match status" value="1"/>
</dbReference>
<dbReference type="GO" id="GO:0004379">
    <property type="term" value="F:glycylpeptide N-tetradecanoyltransferase activity"/>
    <property type="evidence" value="ECO:0007669"/>
    <property type="project" value="UniProtKB-EC"/>
</dbReference>
<dbReference type="GO" id="GO:0005737">
    <property type="term" value="C:cytoplasm"/>
    <property type="evidence" value="ECO:0007669"/>
    <property type="project" value="TreeGrafter"/>
</dbReference>
<protein>
    <recommendedName>
        <fullName evidence="2 5">Glycylpeptide N-tetradecanoyltransferase</fullName>
        <ecNumber evidence="2 5">2.3.1.97</ecNumber>
    </recommendedName>
</protein>
<reference evidence="9" key="1">
    <citation type="submission" date="2021-01" db="EMBL/GenBank/DDBJ databases">
        <authorList>
            <person name="Corre E."/>
            <person name="Pelletier E."/>
            <person name="Niang G."/>
            <person name="Scheremetjew M."/>
            <person name="Finn R."/>
            <person name="Kale V."/>
            <person name="Holt S."/>
            <person name="Cochrane G."/>
            <person name="Meng A."/>
            <person name="Brown T."/>
            <person name="Cohen L."/>
        </authorList>
    </citation>
    <scope>NUCLEOTIDE SEQUENCE</scope>
    <source>
        <strain evidence="9">S3</strain>
    </source>
</reference>
<name>A0A7S3MZS9_9SPIT</name>
<evidence type="ECO:0000259" key="8">
    <source>
        <dbReference type="Pfam" id="PF02799"/>
    </source>
</evidence>
<dbReference type="AlphaFoldDB" id="A0A7S3MZS9"/>
<accession>A0A7S3MZS9</accession>
<evidence type="ECO:0000256" key="1">
    <source>
        <dbReference type="ARBA" id="ARBA00009469"/>
    </source>
</evidence>
<proteinExistence type="inferred from homology"/>
<dbReference type="InterPro" id="IPR000903">
    <property type="entry name" value="NMT"/>
</dbReference>
<feature type="domain" description="Glycylpeptide N-tetradecanoyltransferase N-terminal" evidence="7">
    <location>
        <begin position="2"/>
        <end position="71"/>
    </location>
</feature>
<evidence type="ECO:0000313" key="9">
    <source>
        <dbReference type="EMBL" id="CAE0329564.1"/>
    </source>
</evidence>
<gene>
    <name evidence="9" type="ORF">SINC0208_LOCUS10194</name>
</gene>
<dbReference type="InterPro" id="IPR022677">
    <property type="entry name" value="NMT_C"/>
</dbReference>
<dbReference type="SUPFAM" id="SSF55729">
    <property type="entry name" value="Acyl-CoA N-acyltransferases (Nat)"/>
    <property type="match status" value="2"/>
</dbReference>
<evidence type="ECO:0000256" key="4">
    <source>
        <dbReference type="ARBA" id="ARBA00023315"/>
    </source>
</evidence>
<dbReference type="EC" id="2.3.1.97" evidence="2 5"/>